<protein>
    <submittedName>
        <fullName evidence="2">Uncharacterized protein LOC142166322 isoform X1</fullName>
    </submittedName>
</protein>
<dbReference type="Proteomes" id="UP000790787">
    <property type="component" value="Chromosome 11"/>
</dbReference>
<dbReference type="RefSeq" id="XP_075081410.1">
    <property type="nucleotide sequence ID" value="XM_075225309.1"/>
</dbReference>
<evidence type="ECO:0000313" key="2">
    <source>
        <dbReference type="RefSeq" id="XP_075081410.1"/>
    </source>
</evidence>
<reference evidence="1" key="1">
    <citation type="journal article" date="2014" name="Nat. Commun.">
        <title>The tobacco genome sequence and its comparison with those of tomato and potato.</title>
        <authorList>
            <person name="Sierro N."/>
            <person name="Battey J.N."/>
            <person name="Ouadi S."/>
            <person name="Bakaher N."/>
            <person name="Bovet L."/>
            <person name="Willig A."/>
            <person name="Goepfert S."/>
            <person name="Peitsch M.C."/>
            <person name="Ivanov N.V."/>
        </authorList>
    </citation>
    <scope>NUCLEOTIDE SEQUENCE [LARGE SCALE GENOMIC DNA]</scope>
</reference>
<sequence length="222" mass="24971">MPHTGRSKSIATLMNEQAVNGIEPMREEIFLLTHKKRKDGRPLDDDSVKTIEMINERMSNSERSTEQPHRSAAREGDVYSQVLGNEKSGYVRGLGLGPTPSVLWGSRSSLENIIANDSSNEVIQRLEQKIIELKEKQNEEMNMMKQNQEMMQSELLQMRQLMRKYAPNASMPQSSNDTSGEQIPDANSGHERVPQTSRMPSVAENSQPSHPTAHLCPFVAII</sequence>
<keyword evidence="1" id="KW-1185">Reference proteome</keyword>
<gene>
    <name evidence="2" type="primary">LOC142166322</name>
</gene>
<name>A0AC58S8U5_TOBAC</name>
<evidence type="ECO:0000313" key="1">
    <source>
        <dbReference type="Proteomes" id="UP000790787"/>
    </source>
</evidence>
<reference evidence="2" key="2">
    <citation type="submission" date="2025-08" db="UniProtKB">
        <authorList>
            <consortium name="RefSeq"/>
        </authorList>
    </citation>
    <scope>IDENTIFICATION</scope>
    <source>
        <tissue evidence="2">Leaf</tissue>
    </source>
</reference>
<accession>A0AC58S8U5</accession>
<organism evidence="1 2">
    <name type="scientific">Nicotiana tabacum</name>
    <name type="common">Common tobacco</name>
    <dbReference type="NCBI Taxonomy" id="4097"/>
    <lineage>
        <taxon>Eukaryota</taxon>
        <taxon>Viridiplantae</taxon>
        <taxon>Streptophyta</taxon>
        <taxon>Embryophyta</taxon>
        <taxon>Tracheophyta</taxon>
        <taxon>Spermatophyta</taxon>
        <taxon>Magnoliopsida</taxon>
        <taxon>eudicotyledons</taxon>
        <taxon>Gunneridae</taxon>
        <taxon>Pentapetalae</taxon>
        <taxon>asterids</taxon>
        <taxon>lamiids</taxon>
        <taxon>Solanales</taxon>
        <taxon>Solanaceae</taxon>
        <taxon>Nicotianoideae</taxon>
        <taxon>Nicotianeae</taxon>
        <taxon>Nicotiana</taxon>
    </lineage>
</organism>
<proteinExistence type="predicted"/>